<keyword evidence="6" id="KW-0732">Signal</keyword>
<feature type="domain" description="Granulins" evidence="7">
    <location>
        <begin position="140"/>
        <end position="153"/>
    </location>
</feature>
<evidence type="ECO:0000256" key="4">
    <source>
        <dbReference type="ARBA" id="ARBA00023157"/>
    </source>
</evidence>
<evidence type="ECO:0000313" key="8">
    <source>
        <dbReference type="EMBL" id="CAJ1076383.1"/>
    </source>
</evidence>
<name>A0AAV1GS60_XYRNO</name>
<evidence type="ECO:0000256" key="6">
    <source>
        <dbReference type="SAM" id="SignalP"/>
    </source>
</evidence>
<gene>
    <name evidence="8" type="ORF">XNOV1_A031532</name>
</gene>
<dbReference type="Pfam" id="PF00396">
    <property type="entry name" value="Granulin"/>
    <property type="match status" value="8"/>
</dbReference>
<evidence type="ECO:0000256" key="5">
    <source>
        <dbReference type="SAM" id="MobiDB-lite"/>
    </source>
</evidence>
<feature type="compositionally biased region" description="Basic and acidic residues" evidence="5">
    <location>
        <begin position="471"/>
        <end position="494"/>
    </location>
</feature>
<dbReference type="PROSITE" id="PS00799">
    <property type="entry name" value="GRANULINS"/>
    <property type="match status" value="8"/>
</dbReference>
<comment type="subcellular location">
    <subcellularLocation>
        <location evidence="1">Secreted</location>
    </subcellularLocation>
</comment>
<keyword evidence="4" id="KW-1015">Disulfide bond</keyword>
<dbReference type="PANTHER" id="PTHR12274">
    <property type="entry name" value="GRANULIN"/>
    <property type="match status" value="1"/>
</dbReference>
<evidence type="ECO:0000313" key="9">
    <source>
        <dbReference type="Proteomes" id="UP001178508"/>
    </source>
</evidence>
<dbReference type="InterPro" id="IPR000118">
    <property type="entry name" value="Granulin"/>
</dbReference>
<feature type="domain" description="Granulins" evidence="7">
    <location>
        <begin position="696"/>
        <end position="709"/>
    </location>
</feature>
<feature type="region of interest" description="Disordered" evidence="5">
    <location>
        <begin position="263"/>
        <end position="289"/>
    </location>
</feature>
<dbReference type="Gene3D" id="2.10.25.160">
    <property type="entry name" value="Granulin"/>
    <property type="match status" value="8"/>
</dbReference>
<dbReference type="GO" id="GO:0005576">
    <property type="term" value="C:extracellular region"/>
    <property type="evidence" value="ECO:0007669"/>
    <property type="project" value="UniProtKB-SubCell"/>
</dbReference>
<reference evidence="8" key="1">
    <citation type="submission" date="2023-08" db="EMBL/GenBank/DDBJ databases">
        <authorList>
            <person name="Alioto T."/>
            <person name="Alioto T."/>
            <person name="Gomez Garrido J."/>
        </authorList>
    </citation>
    <scope>NUCLEOTIDE SEQUENCE</scope>
</reference>
<dbReference type="FunFam" id="2.10.25.160:FF:000001">
    <property type="entry name" value="Granulin precursor"/>
    <property type="match status" value="3"/>
</dbReference>
<feature type="signal peptide" evidence="6">
    <location>
        <begin position="1"/>
        <end position="17"/>
    </location>
</feature>
<feature type="domain" description="Granulins" evidence="7">
    <location>
        <begin position="203"/>
        <end position="216"/>
    </location>
</feature>
<dbReference type="InterPro" id="IPR006150">
    <property type="entry name" value="Cys_repeat_1"/>
</dbReference>
<evidence type="ECO:0000259" key="7">
    <source>
        <dbReference type="PROSITE" id="PS00799"/>
    </source>
</evidence>
<sequence>MQGWVVISCALLAMVSADVCPDGGSCKDGQTCCNDPTNGYECCPFDQAECCEDHMHCCPAETLCDTATSSCVNATVTVPWAERTSASKPRLSKSFRMIKSYVGEEDDNICPDLSRCPAEFSCLSALTRFGCCPLAQGIPCSDGKHCCPEGHQCSLNSRSCIKKEHVTTVLCGDGKQECPDGTTCCETSEGMWGCCLLPKAVCCADKLHCCPEGNTCDIENLKCVSPSTKKVTPMWAKFPARTRAEWENQKEGEQVTAKAAHNDGLPKKAPEVSTANTVPPTKKEVSPSTVTQRTAGNDVACNSTAACPDGNTCCKTKEGGWACCPLPEAVCCADFIHCCPKGKKCNLAAETCEDESCSEPLVKKVPTIPLKSTLVGDVTCDSSHKCPDDSTCCKTETGEWACCPLPKAVCCDDHEHCCPEGTICDLATLTCNHTSGSSPIQRKIPALPTMTSTTMQTASRSTAVTTAQRTTAEDERKPEEDEVKPGEAEKERVEGSVQCDPHTSCPQSTTCCFMKSSKKWGCCPLPQAVCCSDGNHCCPNHYKCKEDQTSCIKGEVVIPWYTKLPATASIPANPRSVKCDGQSQCPEHTTCCRLSTGEWGCCPLENAVCCQDKKHCCPQGYTCDIASNSCQKLIMLELETVPLTPVLLPGPQPQLPPVKQKDVKCDEETSCPDGQTCCRMSATTWGCCPFSDAVCCKDMLHCCPHGLTCNEAGECIQKPVFHWQDWPKFQANKKRAVIV</sequence>
<accession>A0AAV1GS60</accession>
<feature type="domain" description="Granulins" evidence="7">
    <location>
        <begin position="332"/>
        <end position="345"/>
    </location>
</feature>
<feature type="compositionally biased region" description="Polar residues" evidence="5">
    <location>
        <begin position="452"/>
        <end position="470"/>
    </location>
</feature>
<proteinExistence type="inferred from homology"/>
<dbReference type="InterPro" id="IPR037277">
    <property type="entry name" value="Granulin_sf"/>
</dbReference>
<dbReference type="Proteomes" id="UP001178508">
    <property type="component" value="Chromosome 16"/>
</dbReference>
<feature type="domain" description="Granulins" evidence="7">
    <location>
        <begin position="610"/>
        <end position="623"/>
    </location>
</feature>
<dbReference type="SMART" id="SM00277">
    <property type="entry name" value="GRAN"/>
    <property type="match status" value="8"/>
</dbReference>
<feature type="chain" id="PRO_5043953914" evidence="6">
    <location>
        <begin position="18"/>
        <end position="739"/>
    </location>
</feature>
<dbReference type="AlphaFoldDB" id="A0AAV1GS60"/>
<evidence type="ECO:0000256" key="2">
    <source>
        <dbReference type="ARBA" id="ARBA00010093"/>
    </source>
</evidence>
<dbReference type="InterPro" id="IPR039036">
    <property type="entry name" value="Granulin_fam"/>
</dbReference>
<evidence type="ECO:0000256" key="1">
    <source>
        <dbReference type="ARBA" id="ARBA00004613"/>
    </source>
</evidence>
<feature type="domain" description="Granulins" evidence="7">
    <location>
        <begin position="411"/>
        <end position="424"/>
    </location>
</feature>
<evidence type="ECO:0000256" key="3">
    <source>
        <dbReference type="ARBA" id="ARBA00022525"/>
    </source>
</evidence>
<dbReference type="EMBL" id="OY660879">
    <property type="protein sequence ID" value="CAJ1076383.1"/>
    <property type="molecule type" value="Genomic_DNA"/>
</dbReference>
<keyword evidence="9" id="KW-1185">Reference proteome</keyword>
<feature type="domain" description="Granulins" evidence="7">
    <location>
        <begin position="51"/>
        <end position="64"/>
    </location>
</feature>
<protein>
    <submittedName>
        <fullName evidence="8">LOW QUALITY PROTEIN: progranulin-like</fullName>
    </submittedName>
</protein>
<keyword evidence="3" id="KW-0964">Secreted</keyword>
<comment type="similarity">
    <text evidence="2">Belongs to the granulin family.</text>
</comment>
<organism evidence="8 9">
    <name type="scientific">Xyrichtys novacula</name>
    <name type="common">Pearly razorfish</name>
    <name type="synonym">Hemipteronotus novacula</name>
    <dbReference type="NCBI Taxonomy" id="13765"/>
    <lineage>
        <taxon>Eukaryota</taxon>
        <taxon>Metazoa</taxon>
        <taxon>Chordata</taxon>
        <taxon>Craniata</taxon>
        <taxon>Vertebrata</taxon>
        <taxon>Euteleostomi</taxon>
        <taxon>Actinopterygii</taxon>
        <taxon>Neopterygii</taxon>
        <taxon>Teleostei</taxon>
        <taxon>Neoteleostei</taxon>
        <taxon>Acanthomorphata</taxon>
        <taxon>Eupercaria</taxon>
        <taxon>Labriformes</taxon>
        <taxon>Labridae</taxon>
        <taxon>Xyrichtys</taxon>
    </lineage>
</organism>
<dbReference type="PANTHER" id="PTHR12274:SF3">
    <property type="entry name" value="PROGRANULIN"/>
    <property type="match status" value="1"/>
</dbReference>
<dbReference type="SUPFAM" id="SSF57277">
    <property type="entry name" value="Granulin repeat"/>
    <property type="match status" value="6"/>
</dbReference>
<feature type="region of interest" description="Disordered" evidence="5">
    <location>
        <begin position="452"/>
        <end position="495"/>
    </location>
</feature>
<feature type="domain" description="Granulins" evidence="7">
    <location>
        <begin position="531"/>
        <end position="544"/>
    </location>
</feature>
<dbReference type="SMART" id="SM00289">
    <property type="entry name" value="WR1"/>
    <property type="match status" value="5"/>
</dbReference>